<evidence type="ECO:0000256" key="5">
    <source>
        <dbReference type="ARBA" id="ARBA00022481"/>
    </source>
</evidence>
<sequence length="86" mass="10080">MLFDYAISVLLNRMSARDTHSVQQARSIVEQLRRERSLRRTTISQTANDLVRYTQDCQRDDTLLTGFPNDKMNPFRPKSSFQCLLL</sequence>
<evidence type="ECO:0000256" key="6">
    <source>
        <dbReference type="ARBA" id="ARBA00023136"/>
    </source>
</evidence>
<reference evidence="13 14" key="1">
    <citation type="submission" date="2018-08" db="EMBL/GenBank/DDBJ databases">
        <authorList>
            <person name="Laetsch R D."/>
            <person name="Stevens L."/>
            <person name="Kumar S."/>
            <person name="Blaxter L. M."/>
        </authorList>
    </citation>
    <scope>NUCLEOTIDE SEQUENCE [LARGE SCALE GENOMIC DNA]</scope>
</reference>
<gene>
    <name evidence="13" type="ORF">NLS_LOCUS4608</name>
</gene>
<evidence type="ECO:0000256" key="1">
    <source>
        <dbReference type="ARBA" id="ARBA00004342"/>
    </source>
</evidence>
<dbReference type="OrthoDB" id="6264244at2759"/>
<dbReference type="CDD" id="cd00068">
    <property type="entry name" value="GGL"/>
    <property type="match status" value="1"/>
</dbReference>
<dbReference type="Gene3D" id="4.10.260.10">
    <property type="entry name" value="Transducin (heterotrimeric G protein), gamma chain"/>
    <property type="match status" value="1"/>
</dbReference>
<evidence type="ECO:0000256" key="10">
    <source>
        <dbReference type="ARBA" id="ARBA00062735"/>
    </source>
</evidence>
<dbReference type="PROSITE" id="PS50058">
    <property type="entry name" value="G_PROTEIN_GAMMA"/>
    <property type="match status" value="1"/>
</dbReference>
<comment type="function">
    <text evidence="11">Guanine nucleotide-binding proteins (G proteins) are involved as a modulator or transducer in various transmembrane signaling systems. The beta and gamma chains are required for the GTPase activity, for replacement of GDP by GTP, and for G protein-effector interaction.</text>
</comment>
<proteinExistence type="inferred from homology"/>
<evidence type="ECO:0000256" key="3">
    <source>
        <dbReference type="ARBA" id="ARBA00016111"/>
    </source>
</evidence>
<comment type="subunit">
    <text evidence="11">G proteins are composed of 3 units; alpha, beta and gamma.</text>
</comment>
<comment type="subcellular location">
    <subcellularLocation>
        <location evidence="1 11">Cell membrane</location>
        <topology evidence="1 11">Lipid-anchor</topology>
        <orientation evidence="1 11">Cytoplasmic side</orientation>
    </subcellularLocation>
</comment>
<dbReference type="GO" id="GO:0007186">
    <property type="term" value="P:G protein-coupled receptor signaling pathway"/>
    <property type="evidence" value="ECO:0007669"/>
    <property type="project" value="InterPro"/>
</dbReference>
<name>A0A3P6SWL0_LITSI</name>
<evidence type="ECO:0000256" key="9">
    <source>
        <dbReference type="ARBA" id="ARBA00023289"/>
    </source>
</evidence>
<dbReference type="PRINTS" id="PR00321">
    <property type="entry name" value="GPROTEING"/>
</dbReference>
<dbReference type="SUPFAM" id="SSF48670">
    <property type="entry name" value="Transducin (heterotrimeric G protein), gamma chain"/>
    <property type="match status" value="1"/>
</dbReference>
<protein>
    <recommendedName>
        <fullName evidence="3 11">Guanine nucleotide-binding protein subunit gamma</fullName>
    </recommendedName>
</protein>
<evidence type="ECO:0000313" key="14">
    <source>
        <dbReference type="Proteomes" id="UP000277928"/>
    </source>
</evidence>
<dbReference type="FunFam" id="4.10.260.10:FF:000001">
    <property type="entry name" value="Guanine nucleotide-binding protein subunit gamma"/>
    <property type="match status" value="1"/>
</dbReference>
<dbReference type="STRING" id="42156.A0A3P6SWL0"/>
<keyword evidence="7 11" id="KW-0807">Transducer</keyword>
<keyword evidence="5" id="KW-0488">Methylation</keyword>
<accession>A0A3P6SWL0</accession>
<dbReference type="SMART" id="SM00224">
    <property type="entry name" value="GGL"/>
    <property type="match status" value="1"/>
</dbReference>
<dbReference type="Proteomes" id="UP000277928">
    <property type="component" value="Unassembled WGS sequence"/>
</dbReference>
<keyword evidence="4 11" id="KW-1003">Cell membrane</keyword>
<evidence type="ECO:0000313" key="13">
    <source>
        <dbReference type="EMBL" id="VDK79656.1"/>
    </source>
</evidence>
<keyword evidence="6 11" id="KW-0472">Membrane</keyword>
<keyword evidence="8 11" id="KW-0449">Lipoprotein</keyword>
<evidence type="ECO:0000256" key="4">
    <source>
        <dbReference type="ARBA" id="ARBA00022475"/>
    </source>
</evidence>
<dbReference type="Pfam" id="PF00631">
    <property type="entry name" value="G-gamma"/>
    <property type="match status" value="1"/>
</dbReference>
<dbReference type="PANTHER" id="PTHR13809">
    <property type="entry name" value="GUANINE NUCLEOTIDE-BINDING PROTEIN GAMMA SUBUNIT"/>
    <property type="match status" value="1"/>
</dbReference>
<dbReference type="GO" id="GO:0031681">
    <property type="term" value="F:G-protein beta-subunit binding"/>
    <property type="evidence" value="ECO:0007669"/>
    <property type="project" value="InterPro"/>
</dbReference>
<evidence type="ECO:0000259" key="12">
    <source>
        <dbReference type="PROSITE" id="PS50058"/>
    </source>
</evidence>
<evidence type="ECO:0000256" key="11">
    <source>
        <dbReference type="RuleBase" id="RU004973"/>
    </source>
</evidence>
<dbReference type="SMART" id="SM01224">
    <property type="entry name" value="G_gamma"/>
    <property type="match status" value="1"/>
</dbReference>
<organism evidence="13 14">
    <name type="scientific">Litomosoides sigmodontis</name>
    <name type="common">Filarial nematode worm</name>
    <dbReference type="NCBI Taxonomy" id="42156"/>
    <lineage>
        <taxon>Eukaryota</taxon>
        <taxon>Metazoa</taxon>
        <taxon>Ecdysozoa</taxon>
        <taxon>Nematoda</taxon>
        <taxon>Chromadorea</taxon>
        <taxon>Rhabditida</taxon>
        <taxon>Spirurina</taxon>
        <taxon>Spiruromorpha</taxon>
        <taxon>Filarioidea</taxon>
        <taxon>Onchocercidae</taxon>
        <taxon>Litomosoides</taxon>
    </lineage>
</organism>
<dbReference type="AlphaFoldDB" id="A0A3P6SWL0"/>
<keyword evidence="14" id="KW-1185">Reference proteome</keyword>
<comment type="similarity">
    <text evidence="2 11">Belongs to the G protein gamma family.</text>
</comment>
<dbReference type="InterPro" id="IPR036284">
    <property type="entry name" value="GGL_sf"/>
</dbReference>
<dbReference type="InterPro" id="IPR001770">
    <property type="entry name" value="G-protein_gamma"/>
</dbReference>
<evidence type="ECO:0000256" key="7">
    <source>
        <dbReference type="ARBA" id="ARBA00023224"/>
    </source>
</evidence>
<comment type="subunit">
    <text evidence="10">G proteins are composed of 3 units, alpha, beta and gamma. Interacts with gpb-1 and gpb-2.</text>
</comment>
<dbReference type="GO" id="GO:0005834">
    <property type="term" value="C:heterotrimeric G-protein complex"/>
    <property type="evidence" value="ECO:0007669"/>
    <property type="project" value="InterPro"/>
</dbReference>
<dbReference type="InterPro" id="IPR015898">
    <property type="entry name" value="G-protein_gamma-like_dom"/>
</dbReference>
<keyword evidence="9" id="KW-0636">Prenylation</keyword>
<dbReference type="OMA" id="YCQDHRR"/>
<evidence type="ECO:0000256" key="8">
    <source>
        <dbReference type="ARBA" id="ARBA00023288"/>
    </source>
</evidence>
<feature type="domain" description="G protein gamma" evidence="12">
    <location>
        <begin position="18"/>
        <end position="86"/>
    </location>
</feature>
<dbReference type="EMBL" id="UYRX01000303">
    <property type="protein sequence ID" value="VDK79656.1"/>
    <property type="molecule type" value="Genomic_DNA"/>
</dbReference>
<evidence type="ECO:0000256" key="2">
    <source>
        <dbReference type="ARBA" id="ARBA00007431"/>
    </source>
</evidence>